<keyword evidence="1" id="KW-1185">Reference proteome</keyword>
<name>A0A914RUF0_PAREQ</name>
<dbReference type="InterPro" id="IPR029058">
    <property type="entry name" value="AB_hydrolase_fold"/>
</dbReference>
<proteinExistence type="predicted"/>
<accession>A0A914RUF0</accession>
<reference evidence="2" key="1">
    <citation type="submission" date="2022-11" db="UniProtKB">
        <authorList>
            <consortium name="WormBaseParasite"/>
        </authorList>
    </citation>
    <scope>IDENTIFICATION</scope>
</reference>
<protein>
    <submittedName>
        <fullName evidence="2">AB hydrolase-1 domain-containing protein</fullName>
    </submittedName>
</protein>
<dbReference type="SUPFAM" id="SSF53474">
    <property type="entry name" value="alpha/beta-Hydrolases"/>
    <property type="match status" value="1"/>
</dbReference>
<dbReference type="AlphaFoldDB" id="A0A914RUF0"/>
<organism evidence="1 2">
    <name type="scientific">Parascaris equorum</name>
    <name type="common">Equine roundworm</name>
    <dbReference type="NCBI Taxonomy" id="6256"/>
    <lineage>
        <taxon>Eukaryota</taxon>
        <taxon>Metazoa</taxon>
        <taxon>Ecdysozoa</taxon>
        <taxon>Nematoda</taxon>
        <taxon>Chromadorea</taxon>
        <taxon>Rhabditida</taxon>
        <taxon>Spirurina</taxon>
        <taxon>Ascaridomorpha</taxon>
        <taxon>Ascaridoidea</taxon>
        <taxon>Ascarididae</taxon>
        <taxon>Parascaris</taxon>
    </lineage>
</organism>
<evidence type="ECO:0000313" key="2">
    <source>
        <dbReference type="WBParaSite" id="PEQ_0000560401-mRNA-1"/>
    </source>
</evidence>
<dbReference type="Gene3D" id="3.40.50.1820">
    <property type="entry name" value="alpha/beta hydrolase"/>
    <property type="match status" value="1"/>
</dbReference>
<evidence type="ECO:0000313" key="1">
    <source>
        <dbReference type="Proteomes" id="UP000887564"/>
    </source>
</evidence>
<sequence>YRDAGSVTRVWSVDRWLEDVLKEIDHSDRPVILLGNSAGCHCITLNISYKREMVIALILLSPGVGLSFQNYASTVFPHSISDLLAGKNILHPVALGGVPALVNLQLFTLRDILFSDRTVHDLTVHVMNRPQFVLRSMCS</sequence>
<dbReference type="Proteomes" id="UP000887564">
    <property type="component" value="Unplaced"/>
</dbReference>
<dbReference type="WBParaSite" id="PEQ_0000560401-mRNA-1">
    <property type="protein sequence ID" value="PEQ_0000560401-mRNA-1"/>
    <property type="gene ID" value="PEQ_0000560401"/>
</dbReference>